<dbReference type="Gene3D" id="3.30.1130.10">
    <property type="match status" value="1"/>
</dbReference>
<name>A0ABQ0QLA2_9PROT</name>
<dbReference type="Pfam" id="PF01288">
    <property type="entry name" value="HPPK"/>
    <property type="match status" value="1"/>
</dbReference>
<evidence type="ECO:0000256" key="8">
    <source>
        <dbReference type="ARBA" id="ARBA00022909"/>
    </source>
</evidence>
<dbReference type="PANTHER" id="PTHR43071">
    <property type="entry name" value="2-AMINO-4-HYDROXY-6-HYDROXYMETHYLDIHYDROPTERIDINE PYROPHOSPHOKINASE"/>
    <property type="match status" value="1"/>
</dbReference>
<dbReference type="Proteomes" id="UP001062443">
    <property type="component" value="Unassembled WGS sequence"/>
</dbReference>
<comment type="similarity">
    <text evidence="2">Belongs to the HPPK family.</text>
</comment>
<dbReference type="PROSITE" id="PS00794">
    <property type="entry name" value="HPPK"/>
    <property type="match status" value="1"/>
</dbReference>
<keyword evidence="5" id="KW-0547">Nucleotide-binding</keyword>
<keyword evidence="10" id="KW-0456">Lyase</keyword>
<keyword evidence="4" id="KW-0808">Transferase</keyword>
<evidence type="ECO:0000256" key="6">
    <source>
        <dbReference type="ARBA" id="ARBA00022777"/>
    </source>
</evidence>
<evidence type="ECO:0000256" key="7">
    <source>
        <dbReference type="ARBA" id="ARBA00022840"/>
    </source>
</evidence>
<feature type="domain" description="7,8-dihydro-6-hydroxymethylpterin-pyrophosphokinase" evidence="11">
    <location>
        <begin position="212"/>
        <end position="223"/>
    </location>
</feature>
<dbReference type="SUPFAM" id="SSF55620">
    <property type="entry name" value="Tetrahydrobiopterin biosynthesis enzymes-like"/>
    <property type="match status" value="1"/>
</dbReference>
<evidence type="ECO:0000256" key="4">
    <source>
        <dbReference type="ARBA" id="ARBA00022679"/>
    </source>
</evidence>
<evidence type="ECO:0000256" key="1">
    <source>
        <dbReference type="ARBA" id="ARBA00005051"/>
    </source>
</evidence>
<comment type="function">
    <text evidence="10">Catalyzes the conversion of 7,8-dihydroneopterin to 6-hydroxymethyl-7,8-dihydropterin.</text>
</comment>
<comment type="similarity">
    <text evidence="3">In the N-terminal section; belongs to the DHNA family.</text>
</comment>
<proteinExistence type="inferred from homology"/>
<comment type="caution">
    <text evidence="12">The sequence shown here is derived from an EMBL/GenBank/DDBJ whole genome shotgun (WGS) entry which is preliminary data.</text>
</comment>
<dbReference type="InterPro" id="IPR035907">
    <property type="entry name" value="Hppk_sf"/>
</dbReference>
<evidence type="ECO:0000259" key="11">
    <source>
        <dbReference type="PROSITE" id="PS00794"/>
    </source>
</evidence>
<dbReference type="PANTHER" id="PTHR43071:SF1">
    <property type="entry name" value="2-AMINO-4-HYDROXY-6-HYDROXYMETHYLDIHYDROPTERIDINE PYROPHOSPHOKINASE"/>
    <property type="match status" value="1"/>
</dbReference>
<comment type="similarity">
    <text evidence="10">Belongs to the DHNA family.</text>
</comment>
<dbReference type="InterPro" id="IPR006156">
    <property type="entry name" value="Dihydroneopterin_aldolase"/>
</dbReference>
<dbReference type="CDD" id="cd00483">
    <property type="entry name" value="HPPK"/>
    <property type="match status" value="1"/>
</dbReference>
<dbReference type="Pfam" id="PF02152">
    <property type="entry name" value="FolB"/>
    <property type="match status" value="1"/>
</dbReference>
<gene>
    <name evidence="12" type="ORF">AA106556_1933</name>
</gene>
<keyword evidence="7" id="KW-0067">ATP-binding</keyword>
<accession>A0ABQ0QLA2</accession>
<dbReference type="SMART" id="SM00905">
    <property type="entry name" value="FolB"/>
    <property type="match status" value="1"/>
</dbReference>
<comment type="function">
    <text evidence="9">Catalyzes the transfer of pyrophosphate from adenosine triphosphate (ATP) to 6-hydroxymethyl-7,8-dihydropterin, an enzymatic step in folate biosynthesis pathway.</text>
</comment>
<dbReference type="InterPro" id="IPR000550">
    <property type="entry name" value="Hppk"/>
</dbReference>
<dbReference type="InterPro" id="IPR006157">
    <property type="entry name" value="FolB_dom"/>
</dbReference>
<protein>
    <recommendedName>
        <fullName evidence="10">Bifunctional folate synthesis protein</fullName>
    </recommendedName>
    <domain>
        <recommendedName>
            <fullName evidence="10">Dihydroneopterin aldolase</fullName>
            <shortName evidence="10">DHNA</shortName>
            <ecNumber evidence="10">4.1.2.25</ecNumber>
        </recommendedName>
        <alternativeName>
            <fullName evidence="10">7,8-dihydroneopterin aldolase</fullName>
        </alternativeName>
    </domain>
    <domain>
        <recommendedName>
            <fullName evidence="10">2-amino-4-hydroxy-6-hydroxymethyldihydropteridine pyrophosphokinase</fullName>
            <ecNumber evidence="10">2.7.6.3</ecNumber>
        </recommendedName>
        <alternativeName>
            <fullName evidence="10">6-hydroxymethyl-7,8-dihydropterin pyrophosphokinase</fullName>
            <shortName evidence="10">PPPK</shortName>
        </alternativeName>
        <alternativeName>
            <fullName evidence="10">7,8-dihydro-6-hydroxymethylpterin pyrophosphokinase</fullName>
            <shortName evidence="10">HPPK</shortName>
        </alternativeName>
    </domain>
</protein>
<dbReference type="NCBIfam" id="TIGR00525">
    <property type="entry name" value="folB"/>
    <property type="match status" value="1"/>
</dbReference>
<organism evidence="12 13">
    <name type="scientific">Neokomagataea tanensis NBRC 106556</name>
    <dbReference type="NCBI Taxonomy" id="1223519"/>
    <lineage>
        <taxon>Bacteria</taxon>
        <taxon>Pseudomonadati</taxon>
        <taxon>Pseudomonadota</taxon>
        <taxon>Alphaproteobacteria</taxon>
        <taxon>Acetobacterales</taxon>
        <taxon>Acetobacteraceae</taxon>
        <taxon>Neokomagataea</taxon>
    </lineage>
</organism>
<dbReference type="InterPro" id="IPR043133">
    <property type="entry name" value="GTP-CH-I_C/QueF"/>
</dbReference>
<dbReference type="EC" id="4.1.2.25" evidence="10"/>
<dbReference type="SUPFAM" id="SSF55083">
    <property type="entry name" value="6-hydroxymethyl-7,8-dihydropterin pyrophosphokinase, HPPK"/>
    <property type="match status" value="1"/>
</dbReference>
<evidence type="ECO:0000256" key="10">
    <source>
        <dbReference type="RuleBase" id="RU362079"/>
    </source>
</evidence>
<dbReference type="NCBIfam" id="TIGR00526">
    <property type="entry name" value="folB_dom"/>
    <property type="match status" value="1"/>
</dbReference>
<dbReference type="EC" id="2.7.6.3" evidence="10"/>
<dbReference type="CDD" id="cd00534">
    <property type="entry name" value="DHNA_DHNTPE"/>
    <property type="match status" value="1"/>
</dbReference>
<sequence>MIEPILTCVEVKDLCLFGHHGVLPEENRLGQRFIIDIAIKADLTLAQRDDAYEHAVCYGGLCDIASKIVTGPPLALIETVGDRIAQTVLEQFAAVEWVQVRVRKPAVPVPYVLTETSALVEKLRRYDVAFSLGANLGEREATLYAAVDCLSVAEGVDVGAVSSLYDSAPWGETDQPGFVNMCVVGQTTLRPHAVLRLCKETERALGRQVGRRWGERAVDIDVLYYGERSFSDRVLTVPHRHMFERAFVLEPLAEIVPERQMSGRSVKDALAVLSRTPGDVVRRQA</sequence>
<comment type="catalytic activity">
    <reaction evidence="10">
        <text>7,8-dihydroneopterin = 6-hydroxymethyl-7,8-dihydropterin + glycolaldehyde</text>
        <dbReference type="Rhea" id="RHEA:10540"/>
        <dbReference type="ChEBI" id="CHEBI:17001"/>
        <dbReference type="ChEBI" id="CHEBI:17071"/>
        <dbReference type="ChEBI" id="CHEBI:44841"/>
        <dbReference type="EC" id="4.1.2.25"/>
    </reaction>
</comment>
<evidence type="ECO:0000256" key="5">
    <source>
        <dbReference type="ARBA" id="ARBA00022741"/>
    </source>
</evidence>
<evidence type="ECO:0000256" key="3">
    <source>
        <dbReference type="ARBA" id="ARBA00009640"/>
    </source>
</evidence>
<keyword evidence="13" id="KW-1185">Reference proteome</keyword>
<dbReference type="Gene3D" id="3.30.70.560">
    <property type="entry name" value="7,8-Dihydro-6-hydroxymethylpterin-pyrophosphokinase HPPK"/>
    <property type="match status" value="1"/>
</dbReference>
<evidence type="ECO:0000313" key="13">
    <source>
        <dbReference type="Proteomes" id="UP001062443"/>
    </source>
</evidence>
<dbReference type="NCBIfam" id="TIGR01498">
    <property type="entry name" value="folK"/>
    <property type="match status" value="1"/>
</dbReference>
<keyword evidence="6" id="KW-0418">Kinase</keyword>
<keyword evidence="8 10" id="KW-0289">Folate biosynthesis</keyword>
<evidence type="ECO:0000256" key="9">
    <source>
        <dbReference type="ARBA" id="ARBA00029409"/>
    </source>
</evidence>
<evidence type="ECO:0000313" key="12">
    <source>
        <dbReference type="EMBL" id="GBR49077.1"/>
    </source>
</evidence>
<comment type="pathway">
    <text evidence="10">Cofactor biosynthesis; tetrahydrofolate biosynthesis; 2-amino-4-hydroxy-6-hydroxymethyl-7,8-dihydropteridine diphosphate from 7,8-dihydroneopterin triphosphate: step 3/4.</text>
</comment>
<evidence type="ECO:0000256" key="2">
    <source>
        <dbReference type="ARBA" id="ARBA00005810"/>
    </source>
</evidence>
<comment type="pathway">
    <text evidence="1">Cofactor biosynthesis; tetrahydrofolate biosynthesis; 2-amino-4-hydroxy-6-hydroxymethyl-7,8-dihydropteridine diphosphate from 7,8-dihydroneopterin triphosphate: step 4/4.</text>
</comment>
<dbReference type="EMBL" id="BAQB01000091">
    <property type="protein sequence ID" value="GBR49077.1"/>
    <property type="molecule type" value="Genomic_DNA"/>
</dbReference>
<reference evidence="12" key="1">
    <citation type="submission" date="2013-04" db="EMBL/GenBank/DDBJ databases">
        <title>The genome sequencing project of 58 acetic acid bacteria.</title>
        <authorList>
            <person name="Okamoto-Kainuma A."/>
            <person name="Ishikawa M."/>
            <person name="Umino S."/>
            <person name="Koizumi Y."/>
            <person name="Shiwa Y."/>
            <person name="Yoshikawa H."/>
            <person name="Matsutani M."/>
            <person name="Matsushita K."/>
        </authorList>
    </citation>
    <scope>NUCLEOTIDE SEQUENCE</scope>
    <source>
        <strain evidence="12">NBRC 106556</strain>
    </source>
</reference>
<dbReference type="RefSeq" id="WP_068169316.1">
    <property type="nucleotide sequence ID" value="NZ_BAQB01000091.1"/>
</dbReference>